<sequence>MTDEVHDHSKWEKQKTNYVIREPVRSKMIEYEKMNLKPSAILEMLDKQKIECPSKKQLNNFLANYRQLFHIKEIAMNIPLERKGRPGRPKATTNALIQSDSGDPPVQEPISKKIRLEETLTVNQQPQVKKKRGRPVGSNKQKKNLLQMINKILIRLGSQKAIYIGSSLTLFGYISSKFIPKAKRENEPVAQPSSSNHFDPKDLINKSPDYIERPNVENLVSLPRFQNAMALLK</sequence>
<proteinExistence type="predicted"/>
<evidence type="ECO:0000313" key="3">
    <source>
        <dbReference type="Proteomes" id="UP000276133"/>
    </source>
</evidence>
<dbReference type="EMBL" id="REGN01002615">
    <property type="protein sequence ID" value="RNA27016.1"/>
    <property type="molecule type" value="Genomic_DNA"/>
</dbReference>
<evidence type="ECO:0000313" key="2">
    <source>
        <dbReference type="EMBL" id="RNA27016.1"/>
    </source>
</evidence>
<keyword evidence="3" id="KW-1185">Reference proteome</keyword>
<gene>
    <name evidence="2" type="ORF">BpHYR1_007846</name>
</gene>
<name>A0A3M7RTX4_BRAPC</name>
<feature type="compositionally biased region" description="Basic and acidic residues" evidence="1">
    <location>
        <begin position="198"/>
        <end position="207"/>
    </location>
</feature>
<protein>
    <submittedName>
        <fullName evidence="2">Uncharacterized protein</fullName>
    </submittedName>
</protein>
<reference evidence="2 3" key="1">
    <citation type="journal article" date="2018" name="Sci. Rep.">
        <title>Genomic signatures of local adaptation to the degree of environmental predictability in rotifers.</title>
        <authorList>
            <person name="Franch-Gras L."/>
            <person name="Hahn C."/>
            <person name="Garcia-Roger E.M."/>
            <person name="Carmona M.J."/>
            <person name="Serra M."/>
            <person name="Gomez A."/>
        </authorList>
    </citation>
    <scope>NUCLEOTIDE SEQUENCE [LARGE SCALE GENOMIC DNA]</scope>
    <source>
        <strain evidence="2">HYR1</strain>
    </source>
</reference>
<evidence type="ECO:0000256" key="1">
    <source>
        <dbReference type="SAM" id="MobiDB-lite"/>
    </source>
</evidence>
<dbReference type="Proteomes" id="UP000276133">
    <property type="component" value="Unassembled WGS sequence"/>
</dbReference>
<organism evidence="2 3">
    <name type="scientific">Brachionus plicatilis</name>
    <name type="common">Marine rotifer</name>
    <name type="synonym">Brachionus muelleri</name>
    <dbReference type="NCBI Taxonomy" id="10195"/>
    <lineage>
        <taxon>Eukaryota</taxon>
        <taxon>Metazoa</taxon>
        <taxon>Spiralia</taxon>
        <taxon>Gnathifera</taxon>
        <taxon>Rotifera</taxon>
        <taxon>Eurotatoria</taxon>
        <taxon>Monogononta</taxon>
        <taxon>Pseudotrocha</taxon>
        <taxon>Ploima</taxon>
        <taxon>Brachionidae</taxon>
        <taxon>Brachionus</taxon>
    </lineage>
</organism>
<comment type="caution">
    <text evidence="2">The sequence shown here is derived from an EMBL/GenBank/DDBJ whole genome shotgun (WGS) entry which is preliminary data.</text>
</comment>
<dbReference type="AlphaFoldDB" id="A0A3M7RTX4"/>
<accession>A0A3M7RTX4</accession>
<feature type="compositionally biased region" description="Polar residues" evidence="1">
    <location>
        <begin position="91"/>
        <end position="101"/>
    </location>
</feature>
<feature type="non-terminal residue" evidence="2">
    <location>
        <position position="233"/>
    </location>
</feature>
<feature type="region of interest" description="Disordered" evidence="1">
    <location>
        <begin position="82"/>
        <end position="108"/>
    </location>
</feature>
<feature type="region of interest" description="Disordered" evidence="1">
    <location>
        <begin position="184"/>
        <end position="207"/>
    </location>
</feature>